<feature type="region of interest" description="Disordered" evidence="1">
    <location>
        <begin position="160"/>
        <end position="180"/>
    </location>
</feature>
<reference evidence="3 4" key="1">
    <citation type="submission" date="2019-12" db="EMBL/GenBank/DDBJ databases">
        <title>Maritimibacter sp. nov. sp. isolated from sea sand.</title>
        <authorList>
            <person name="Kim J."/>
            <person name="Jeong S.E."/>
            <person name="Jung H.S."/>
            <person name="Jeon C.O."/>
        </authorList>
    </citation>
    <scope>NUCLEOTIDE SEQUENCE [LARGE SCALE GENOMIC DNA]</scope>
    <source>
        <strain evidence="3 4">DP07</strain>
    </source>
</reference>
<feature type="chain" id="PRO_5032703458" evidence="2">
    <location>
        <begin position="38"/>
        <end position="265"/>
    </location>
</feature>
<dbReference type="EMBL" id="WTUX01000017">
    <property type="protein sequence ID" value="MZR14163.1"/>
    <property type="molecule type" value="Genomic_DNA"/>
</dbReference>
<organism evidence="3 4">
    <name type="scientific">Maritimibacter harenae</name>
    <dbReference type="NCBI Taxonomy" id="2606218"/>
    <lineage>
        <taxon>Bacteria</taxon>
        <taxon>Pseudomonadati</taxon>
        <taxon>Pseudomonadota</taxon>
        <taxon>Alphaproteobacteria</taxon>
        <taxon>Rhodobacterales</taxon>
        <taxon>Roseobacteraceae</taxon>
        <taxon>Maritimibacter</taxon>
    </lineage>
</organism>
<keyword evidence="2" id="KW-0732">Signal</keyword>
<keyword evidence="4" id="KW-1185">Reference proteome</keyword>
<dbReference type="SUPFAM" id="SSF53300">
    <property type="entry name" value="vWA-like"/>
    <property type="match status" value="1"/>
</dbReference>
<dbReference type="Proteomes" id="UP000467322">
    <property type="component" value="Unassembled WGS sequence"/>
</dbReference>
<dbReference type="InterPro" id="IPR010607">
    <property type="entry name" value="DUF1194"/>
</dbReference>
<protein>
    <submittedName>
        <fullName evidence="3">DUF1194 domain-containing protein</fullName>
    </submittedName>
</protein>
<sequence length="265" mass="28097">MCRSILRRRSRAASASSRVSSALFALLGLFAPVDATAQEADCRQALVLALDVSGSVDAGEYRLQMDGLAQALTAPEVAAAILAPGAAPVAFYIFEWSGPQFQNVLVDWTRVADRPTLDSIAGTLRATRRSPSPPSTALGTAMAVSAQALADGPECWKRTIDISGDGKSNTGPRPQDLSGLDNFDEVTVNALVINTIDSMGAGPGDEDLMSYFRSVVIRGPGAFAEPADGFEDYARAMKKKLLREITALAVGRLDLPHAPRPPRIQ</sequence>
<dbReference type="AlphaFoldDB" id="A0A845M923"/>
<evidence type="ECO:0000313" key="4">
    <source>
        <dbReference type="Proteomes" id="UP000467322"/>
    </source>
</evidence>
<evidence type="ECO:0000256" key="1">
    <source>
        <dbReference type="SAM" id="MobiDB-lite"/>
    </source>
</evidence>
<dbReference type="InterPro" id="IPR036465">
    <property type="entry name" value="vWFA_dom_sf"/>
</dbReference>
<dbReference type="Pfam" id="PF06707">
    <property type="entry name" value="DUF1194"/>
    <property type="match status" value="1"/>
</dbReference>
<evidence type="ECO:0000256" key="2">
    <source>
        <dbReference type="SAM" id="SignalP"/>
    </source>
</evidence>
<accession>A0A845M923</accession>
<comment type="caution">
    <text evidence="3">The sequence shown here is derived from an EMBL/GenBank/DDBJ whole genome shotgun (WGS) entry which is preliminary data.</text>
</comment>
<proteinExistence type="predicted"/>
<name>A0A845M923_9RHOB</name>
<gene>
    <name evidence="3" type="ORF">GQE99_14160</name>
</gene>
<feature type="signal peptide" evidence="2">
    <location>
        <begin position="1"/>
        <end position="37"/>
    </location>
</feature>
<evidence type="ECO:0000313" key="3">
    <source>
        <dbReference type="EMBL" id="MZR14163.1"/>
    </source>
</evidence>